<dbReference type="InterPro" id="IPR023296">
    <property type="entry name" value="Glyco_hydro_beta-prop_sf"/>
</dbReference>
<dbReference type="RefSeq" id="WP_311511278.1">
    <property type="nucleotide sequence ID" value="NZ_JAVREP010000004.1"/>
</dbReference>
<evidence type="ECO:0000256" key="3">
    <source>
        <dbReference type="ARBA" id="ARBA00022801"/>
    </source>
</evidence>
<evidence type="ECO:0000256" key="1">
    <source>
        <dbReference type="ARBA" id="ARBA00009902"/>
    </source>
</evidence>
<keyword evidence="3" id="KW-0378">Hydrolase</keyword>
<dbReference type="InterPro" id="IPR013148">
    <property type="entry name" value="Glyco_hydro_32_N"/>
</dbReference>
<comment type="similarity">
    <text evidence="1">Belongs to the glycosyl hydrolase 32 family.</text>
</comment>
<dbReference type="EC" id="3.2.1.26" evidence="2"/>
<reference evidence="7" key="1">
    <citation type="submission" date="2023-07" db="EMBL/GenBank/DDBJ databases">
        <title>30 novel species of actinomycetes from the DSMZ collection.</title>
        <authorList>
            <person name="Nouioui I."/>
        </authorList>
    </citation>
    <scope>NUCLEOTIDE SEQUENCE [LARGE SCALE GENOMIC DNA]</scope>
    <source>
        <strain evidence="7">DSM 44743</strain>
    </source>
</reference>
<protein>
    <recommendedName>
        <fullName evidence="2">beta-fructofuranosidase</fullName>
        <ecNumber evidence="2">3.2.1.26</ecNumber>
    </recommendedName>
</protein>
<dbReference type="Proteomes" id="UP001183390">
    <property type="component" value="Unassembled WGS sequence"/>
</dbReference>
<accession>A0ABU2M7F2</accession>
<comment type="caution">
    <text evidence="6">The sequence shown here is derived from an EMBL/GenBank/DDBJ whole genome shotgun (WGS) entry which is preliminary data.</text>
</comment>
<evidence type="ECO:0000256" key="4">
    <source>
        <dbReference type="ARBA" id="ARBA00023295"/>
    </source>
</evidence>
<evidence type="ECO:0000313" key="6">
    <source>
        <dbReference type="EMBL" id="MDT0328567.1"/>
    </source>
</evidence>
<dbReference type="EMBL" id="JAVREP010000004">
    <property type="protein sequence ID" value="MDT0328567.1"/>
    <property type="molecule type" value="Genomic_DNA"/>
</dbReference>
<dbReference type="PANTHER" id="PTHR43101:SF1">
    <property type="entry name" value="BETA-FRUCTOSIDASE"/>
    <property type="match status" value="1"/>
</dbReference>
<keyword evidence="4" id="KW-0326">Glycosidase</keyword>
<dbReference type="SMART" id="SM00640">
    <property type="entry name" value="Glyco_32"/>
    <property type="match status" value="1"/>
</dbReference>
<dbReference type="Gene3D" id="2.115.10.20">
    <property type="entry name" value="Glycosyl hydrolase domain, family 43"/>
    <property type="match status" value="1"/>
</dbReference>
<keyword evidence="7" id="KW-1185">Reference proteome</keyword>
<evidence type="ECO:0000313" key="7">
    <source>
        <dbReference type="Proteomes" id="UP001183390"/>
    </source>
</evidence>
<organism evidence="6 7">
    <name type="scientific">Nocardiopsis lambiniae</name>
    <dbReference type="NCBI Taxonomy" id="3075539"/>
    <lineage>
        <taxon>Bacteria</taxon>
        <taxon>Bacillati</taxon>
        <taxon>Actinomycetota</taxon>
        <taxon>Actinomycetes</taxon>
        <taxon>Streptosporangiales</taxon>
        <taxon>Nocardiopsidaceae</taxon>
        <taxon>Nocardiopsis</taxon>
    </lineage>
</organism>
<dbReference type="InterPro" id="IPR051214">
    <property type="entry name" value="GH32_Enzymes"/>
</dbReference>
<dbReference type="PANTHER" id="PTHR43101">
    <property type="entry name" value="BETA-FRUCTOSIDASE"/>
    <property type="match status" value="1"/>
</dbReference>
<name>A0ABU2M7F2_9ACTN</name>
<evidence type="ECO:0000256" key="2">
    <source>
        <dbReference type="ARBA" id="ARBA00012758"/>
    </source>
</evidence>
<sequence>MRYAPPGACLNDFAVVEGPPYVLLHLQAPWTERPAVSLLETSYGRAVSHDLVRWEPLAPAFGVGPPGGFDDTAVWTMHPLRHGAGWTMAYTGVHDDGHERQAVGLARTRSDDASGWRRVPGVVVGPDERWYRTGEQEAWRDPWIVEPEGGLFGSRYAMLVCARTAHGPVEHSGCVGLAVSDDLHRWTVRPPLLVPGDVDELECPVLERVPGGWLLFGSIGSSHHIEVWRADRLDGEWERLGPLTPPGPYAPRLVDGPGGERLLLHTVQRRTRLDDDGAPCRGMLAQPKVLEIAPDGRPRLGWWRGAETYLRPPSDPGAPVWNAVVDVAVDGGPARVVLRGEESGFTVDVTPGGLRVRCGAAGPVRETALERPVRNLRALLFGEYLELYADGVFVACAVSYERTPGVCRARTVDHRSLPVTVRQVEDPYRDRDDVSVALRADESVAGPP</sequence>
<proteinExistence type="inferred from homology"/>
<dbReference type="InterPro" id="IPR001362">
    <property type="entry name" value="Glyco_hydro_32"/>
</dbReference>
<dbReference type="Pfam" id="PF00251">
    <property type="entry name" value="Glyco_hydro_32N"/>
    <property type="match status" value="1"/>
</dbReference>
<evidence type="ECO:0000259" key="5">
    <source>
        <dbReference type="Pfam" id="PF00251"/>
    </source>
</evidence>
<gene>
    <name evidence="6" type="ORF">RM479_09085</name>
</gene>
<dbReference type="SUPFAM" id="SSF75005">
    <property type="entry name" value="Arabinanase/levansucrase/invertase"/>
    <property type="match status" value="1"/>
</dbReference>
<feature type="domain" description="Glycosyl hydrolase family 32 N-terminal" evidence="5">
    <location>
        <begin position="41"/>
        <end position="211"/>
    </location>
</feature>